<dbReference type="InterPro" id="IPR002110">
    <property type="entry name" value="Ankyrin_rpt"/>
</dbReference>
<dbReference type="InterPro" id="IPR036770">
    <property type="entry name" value="Ankyrin_rpt-contain_sf"/>
</dbReference>
<organism evidence="1 2">
    <name type="scientific">Tritrichomonas musculus</name>
    <dbReference type="NCBI Taxonomy" id="1915356"/>
    <lineage>
        <taxon>Eukaryota</taxon>
        <taxon>Metamonada</taxon>
        <taxon>Parabasalia</taxon>
        <taxon>Tritrichomonadida</taxon>
        <taxon>Tritrichomonadidae</taxon>
        <taxon>Tritrichomonas</taxon>
    </lineage>
</organism>
<sequence length="574" mass="68130">MDKIHLDEEKISIYAKIQNILCDLEPNSPDESIDNVINQVPPEFLNQKDDLMVICQLIAYYSRTQNSLKKVNAIKLIERIMDSLKTILKDESTFFWEIFGSHYYFKYWMYEEGLIKIEQIILAAEGDETGMIIEYFLPEIIKEKRELFEKELKFKYKKGISQESISEFKEIRSKYIKWLRESGDYNDPFYEEIEKNRLRLSIKRDDIDTFQKILSELNISIDSTIMESSIENFLRRPEKLTFLEFAIEFESIKIAKFLIMNDAKFNENMIYFAIQRNNYELIHILESKFAEKFKNEALQDSIAVWNHEVAEYALNNFEYNFLQEKNIECNNDLSILLINQTFASLNFMFLESVIIPFLKNNSNLVEKRFYEIALSTFSELSCFFVKPFLNFPGIDINCQIANMQITFLYKALNSANVKGVELLVNHPDFDVNGAAYLDLLPIQIACKMFSDIKIIKMLCNHPKIDINRRDSRYHTNALQISTCGGHFYAAEYIIYHFSDMEKNNDFYLLFYLCLTFRHLYSLKIILKYYLDKHNNLDGEQLIQNLHEHYLLQPDYSKEFENELRQIIFEITMVL</sequence>
<dbReference type="PANTHER" id="PTHR24159">
    <property type="match status" value="1"/>
</dbReference>
<evidence type="ECO:0000313" key="1">
    <source>
        <dbReference type="EMBL" id="KAK8854337.1"/>
    </source>
</evidence>
<protein>
    <recommendedName>
        <fullName evidence="3">DUF3447 domain-containing protein</fullName>
    </recommendedName>
</protein>
<comment type="caution">
    <text evidence="1">The sequence shown here is derived from an EMBL/GenBank/DDBJ whole genome shotgun (WGS) entry which is preliminary data.</text>
</comment>
<dbReference type="Gene3D" id="1.25.40.20">
    <property type="entry name" value="Ankyrin repeat-containing domain"/>
    <property type="match status" value="1"/>
</dbReference>
<proteinExistence type="predicted"/>
<dbReference type="SMART" id="SM00248">
    <property type="entry name" value="ANK"/>
    <property type="match status" value="5"/>
</dbReference>
<evidence type="ECO:0000313" key="2">
    <source>
        <dbReference type="Proteomes" id="UP001470230"/>
    </source>
</evidence>
<evidence type="ECO:0008006" key="3">
    <source>
        <dbReference type="Google" id="ProtNLM"/>
    </source>
</evidence>
<dbReference type="EMBL" id="JAPFFF010000021">
    <property type="protein sequence ID" value="KAK8854337.1"/>
    <property type="molecule type" value="Genomic_DNA"/>
</dbReference>
<gene>
    <name evidence="1" type="ORF">M9Y10_016897</name>
</gene>
<accession>A0ABR2HYC1</accession>
<reference evidence="1 2" key="1">
    <citation type="submission" date="2024-04" db="EMBL/GenBank/DDBJ databases">
        <title>Tritrichomonas musculus Genome.</title>
        <authorList>
            <person name="Alves-Ferreira E."/>
            <person name="Grigg M."/>
            <person name="Lorenzi H."/>
            <person name="Galac M."/>
        </authorList>
    </citation>
    <scope>NUCLEOTIDE SEQUENCE [LARGE SCALE GENOMIC DNA]</scope>
    <source>
        <strain evidence="1 2">EAF2021</strain>
    </source>
</reference>
<keyword evidence="2" id="KW-1185">Reference proteome</keyword>
<dbReference type="PANTHER" id="PTHR24159:SF5">
    <property type="entry name" value="ANK_REP_REGION DOMAIN-CONTAINING PROTEIN"/>
    <property type="match status" value="1"/>
</dbReference>
<dbReference type="SUPFAM" id="SSF48403">
    <property type="entry name" value="Ankyrin repeat"/>
    <property type="match status" value="1"/>
</dbReference>
<dbReference type="Proteomes" id="UP001470230">
    <property type="component" value="Unassembled WGS sequence"/>
</dbReference>
<name>A0ABR2HYC1_9EUKA</name>